<feature type="domain" description="Macro" evidence="1">
    <location>
        <begin position="1"/>
        <end position="180"/>
    </location>
</feature>
<reference evidence="2 3" key="1">
    <citation type="submission" date="2018-10" db="EMBL/GenBank/DDBJ databases">
        <title>Genomic Encyclopedia of Type Strains, Phase IV (KMG-IV): sequencing the most valuable type-strain genomes for metagenomic binning, comparative biology and taxonomic classification.</title>
        <authorList>
            <person name="Goeker M."/>
        </authorList>
    </citation>
    <scope>NUCLEOTIDE SEQUENCE [LARGE SCALE GENOMIC DNA]</scope>
    <source>
        <strain evidence="2 3">DSM 23229</strain>
    </source>
</reference>
<dbReference type="SMART" id="SM00506">
    <property type="entry name" value="A1pp"/>
    <property type="match status" value="1"/>
</dbReference>
<dbReference type="OrthoDB" id="6194521at2"/>
<gene>
    <name evidence="2" type="ORF">C7446_0800</name>
</gene>
<dbReference type="NCBIfam" id="NF001664">
    <property type="entry name" value="PRK00431.1-6"/>
    <property type="match status" value="1"/>
</dbReference>
<organism evidence="2 3">
    <name type="scientific">Kushneria sinocarnis</name>
    <dbReference type="NCBI Taxonomy" id="595502"/>
    <lineage>
        <taxon>Bacteria</taxon>
        <taxon>Pseudomonadati</taxon>
        <taxon>Pseudomonadota</taxon>
        <taxon>Gammaproteobacteria</taxon>
        <taxon>Oceanospirillales</taxon>
        <taxon>Halomonadaceae</taxon>
        <taxon>Kushneria</taxon>
    </lineage>
</organism>
<dbReference type="InterPro" id="IPR043472">
    <property type="entry name" value="Macro_dom-like"/>
</dbReference>
<dbReference type="EMBL" id="RBIN01000002">
    <property type="protein sequence ID" value="RKR06801.1"/>
    <property type="molecule type" value="Genomic_DNA"/>
</dbReference>
<comment type="caution">
    <text evidence="2">The sequence shown here is derived from an EMBL/GenBank/DDBJ whole genome shotgun (WGS) entry which is preliminary data.</text>
</comment>
<dbReference type="Pfam" id="PF01661">
    <property type="entry name" value="Macro"/>
    <property type="match status" value="1"/>
</dbReference>
<evidence type="ECO:0000313" key="3">
    <source>
        <dbReference type="Proteomes" id="UP000281975"/>
    </source>
</evidence>
<keyword evidence="3" id="KW-1185">Reference proteome</keyword>
<dbReference type="InterPro" id="IPR002589">
    <property type="entry name" value="Macro_dom"/>
</dbReference>
<evidence type="ECO:0000313" key="2">
    <source>
        <dbReference type="EMBL" id="RKR06801.1"/>
    </source>
</evidence>
<dbReference type="Proteomes" id="UP000281975">
    <property type="component" value="Unassembled WGS sequence"/>
</dbReference>
<dbReference type="RefSeq" id="WP_121171485.1">
    <property type="nucleotide sequence ID" value="NZ_RBIN01000002.1"/>
</dbReference>
<dbReference type="CDD" id="cd02908">
    <property type="entry name" value="Macro_OAADPr_deacetylase"/>
    <property type="match status" value="1"/>
</dbReference>
<dbReference type="PROSITE" id="PS51154">
    <property type="entry name" value="MACRO"/>
    <property type="match status" value="1"/>
</dbReference>
<accession>A0A420WZN6</accession>
<dbReference type="Gene3D" id="3.40.220.10">
    <property type="entry name" value="Leucine Aminopeptidase, subunit E, domain 1"/>
    <property type="match status" value="1"/>
</dbReference>
<protein>
    <submittedName>
        <fullName evidence="2">O-acetyl-ADP-ribose deacetylase (Regulator of RNase III)</fullName>
    </submittedName>
</protein>
<evidence type="ECO:0000259" key="1">
    <source>
        <dbReference type="PROSITE" id="PS51154"/>
    </source>
</evidence>
<dbReference type="PANTHER" id="PTHR11106">
    <property type="entry name" value="GANGLIOSIDE INDUCED DIFFERENTIATION ASSOCIATED PROTEIN 2-RELATED"/>
    <property type="match status" value="1"/>
</dbReference>
<dbReference type="AlphaFoldDB" id="A0A420WZN6"/>
<proteinExistence type="predicted"/>
<name>A0A420WZN6_9GAMM</name>
<sequence length="184" mass="19869">MTRTLFDQQLHVIQGDITRLRVDAIVNAANHSLMGGGGVDGAIHRAAGPNLKKACRELRETDWPDGLPDGEVALTDGFELPARYVIHTVGPVHAKTKDKSHLLAGCYRNAMRLAAEKGCESLAFPAISTGVYGYPFEEAAEVVLDVMRDRLPHHEALTVTLCFFSEEDVSAFLAVAERAGAVDG</sequence>
<dbReference type="SUPFAM" id="SSF52949">
    <property type="entry name" value="Macro domain-like"/>
    <property type="match status" value="1"/>
</dbReference>
<dbReference type="PANTHER" id="PTHR11106:SF27">
    <property type="entry name" value="MACRO DOMAIN-CONTAINING PROTEIN"/>
    <property type="match status" value="1"/>
</dbReference>